<keyword evidence="1 6" id="KW-0645">Protease</keyword>
<evidence type="ECO:0000256" key="1">
    <source>
        <dbReference type="ARBA" id="ARBA00022670"/>
    </source>
</evidence>
<dbReference type="Proteomes" id="UP001497497">
    <property type="component" value="Unassembled WGS sequence"/>
</dbReference>
<dbReference type="PANTHER" id="PTHR24253:SF176">
    <property type="entry name" value="CORIN, ISOFORM B"/>
    <property type="match status" value="1"/>
</dbReference>
<dbReference type="EMBL" id="CAXITT010000003">
    <property type="protein sequence ID" value="CAL1526292.1"/>
    <property type="molecule type" value="Genomic_DNA"/>
</dbReference>
<dbReference type="PRINTS" id="PR00722">
    <property type="entry name" value="CHYMOTRYPSIN"/>
</dbReference>
<evidence type="ECO:0000256" key="4">
    <source>
        <dbReference type="ARBA" id="ARBA00022825"/>
    </source>
</evidence>
<dbReference type="GO" id="GO:0006508">
    <property type="term" value="P:proteolysis"/>
    <property type="evidence" value="ECO:0007669"/>
    <property type="project" value="UniProtKB-KW"/>
</dbReference>
<dbReference type="SUPFAM" id="SSF50494">
    <property type="entry name" value="Trypsin-like serine proteases"/>
    <property type="match status" value="1"/>
</dbReference>
<evidence type="ECO:0000256" key="6">
    <source>
        <dbReference type="RuleBase" id="RU363034"/>
    </source>
</evidence>
<gene>
    <name evidence="9" type="ORF">GSLYS_00000469001</name>
</gene>
<evidence type="ECO:0000256" key="3">
    <source>
        <dbReference type="ARBA" id="ARBA00022801"/>
    </source>
</evidence>
<keyword evidence="4 6" id="KW-0720">Serine protease</keyword>
<dbReference type="GO" id="GO:0004252">
    <property type="term" value="F:serine-type endopeptidase activity"/>
    <property type="evidence" value="ECO:0007669"/>
    <property type="project" value="InterPro"/>
</dbReference>
<evidence type="ECO:0000256" key="2">
    <source>
        <dbReference type="ARBA" id="ARBA00022729"/>
    </source>
</evidence>
<keyword evidence="5" id="KW-1015">Disulfide bond</keyword>
<evidence type="ECO:0000259" key="8">
    <source>
        <dbReference type="PROSITE" id="PS50240"/>
    </source>
</evidence>
<feature type="domain" description="Peptidase S1" evidence="8">
    <location>
        <begin position="148"/>
        <end position="393"/>
    </location>
</feature>
<evidence type="ECO:0000256" key="7">
    <source>
        <dbReference type="SAM" id="SignalP"/>
    </source>
</evidence>
<reference evidence="9 10" key="1">
    <citation type="submission" date="2024-04" db="EMBL/GenBank/DDBJ databases">
        <authorList>
            <consortium name="Genoscope - CEA"/>
            <person name="William W."/>
        </authorList>
    </citation>
    <scope>NUCLEOTIDE SEQUENCE [LARGE SCALE GENOMIC DNA]</scope>
</reference>
<dbReference type="InterPro" id="IPR033116">
    <property type="entry name" value="TRYPSIN_SER"/>
</dbReference>
<feature type="signal peptide" evidence="7">
    <location>
        <begin position="1"/>
        <end position="23"/>
    </location>
</feature>
<keyword evidence="3 6" id="KW-0378">Hydrolase</keyword>
<comment type="caution">
    <text evidence="9">The sequence shown here is derived from an EMBL/GenBank/DDBJ whole genome shotgun (WGS) entry which is preliminary data.</text>
</comment>
<keyword evidence="2 7" id="KW-0732">Signal</keyword>
<proteinExistence type="predicted"/>
<dbReference type="AlphaFoldDB" id="A0AAV2H167"/>
<sequence length="398" mass="44065">MRLTTRIVLLVSVLVSTCRPAQGASTTTTQPEYARGIDDLCLVLGPNYKLFVAAYWRYLINTCDFFSDKLSDDLISGYLGKYCAYLTQCPVIYETQSCLIKISVMYVRLACCPELFEPPSNQSPTTAMLNLERLKTCRFGQILPTGKVVGGYEATKGEFPWTVMLLMNGKFQCGGVIVDTKHVITAAHCFDSHVSSSKYEIFAGRYAFDLSIEEAGQQRVGVKTFLTHEEYNRETIENDLAMVTLERPLLVTSSVTPACLPSANDTPEKYCTVAGWGLINKRKYPDVLMKVRLETYNHTSCLNTFRDTAQPPGYLVKLLNDRVLCAANGTFGGQDSCQGDSGGPLMCIKQTTYGPRYFLFGLVSNGNSCATPGEPGLYTNLARYLGWISEKTAMTSVR</sequence>
<evidence type="ECO:0000313" key="9">
    <source>
        <dbReference type="EMBL" id="CAL1526292.1"/>
    </source>
</evidence>
<dbReference type="PROSITE" id="PS00134">
    <property type="entry name" value="TRYPSIN_HIS"/>
    <property type="match status" value="1"/>
</dbReference>
<dbReference type="FunFam" id="2.40.10.10:FF:000120">
    <property type="entry name" value="Putative serine protease"/>
    <property type="match status" value="1"/>
</dbReference>
<dbReference type="InterPro" id="IPR043504">
    <property type="entry name" value="Peptidase_S1_PA_chymotrypsin"/>
</dbReference>
<name>A0AAV2H167_LYMST</name>
<dbReference type="InterPro" id="IPR018114">
    <property type="entry name" value="TRYPSIN_HIS"/>
</dbReference>
<accession>A0AAV2H167</accession>
<dbReference type="InterPro" id="IPR001254">
    <property type="entry name" value="Trypsin_dom"/>
</dbReference>
<dbReference type="CDD" id="cd00190">
    <property type="entry name" value="Tryp_SPc"/>
    <property type="match status" value="1"/>
</dbReference>
<dbReference type="SMART" id="SM00020">
    <property type="entry name" value="Tryp_SPc"/>
    <property type="match status" value="1"/>
</dbReference>
<organism evidence="9 10">
    <name type="scientific">Lymnaea stagnalis</name>
    <name type="common">Great pond snail</name>
    <name type="synonym">Helix stagnalis</name>
    <dbReference type="NCBI Taxonomy" id="6523"/>
    <lineage>
        <taxon>Eukaryota</taxon>
        <taxon>Metazoa</taxon>
        <taxon>Spiralia</taxon>
        <taxon>Lophotrochozoa</taxon>
        <taxon>Mollusca</taxon>
        <taxon>Gastropoda</taxon>
        <taxon>Heterobranchia</taxon>
        <taxon>Euthyneura</taxon>
        <taxon>Panpulmonata</taxon>
        <taxon>Hygrophila</taxon>
        <taxon>Lymnaeoidea</taxon>
        <taxon>Lymnaeidae</taxon>
        <taxon>Lymnaea</taxon>
    </lineage>
</organism>
<dbReference type="Gene3D" id="2.40.10.10">
    <property type="entry name" value="Trypsin-like serine proteases"/>
    <property type="match status" value="1"/>
</dbReference>
<feature type="chain" id="PRO_5043685204" description="Peptidase S1 domain-containing protein" evidence="7">
    <location>
        <begin position="24"/>
        <end position="398"/>
    </location>
</feature>
<dbReference type="PROSITE" id="PS00135">
    <property type="entry name" value="TRYPSIN_SER"/>
    <property type="match status" value="1"/>
</dbReference>
<dbReference type="PANTHER" id="PTHR24253">
    <property type="entry name" value="TRANSMEMBRANE PROTEASE SERINE"/>
    <property type="match status" value="1"/>
</dbReference>
<evidence type="ECO:0000256" key="5">
    <source>
        <dbReference type="ARBA" id="ARBA00023157"/>
    </source>
</evidence>
<dbReference type="InterPro" id="IPR001314">
    <property type="entry name" value="Peptidase_S1A"/>
</dbReference>
<protein>
    <recommendedName>
        <fullName evidence="8">Peptidase S1 domain-containing protein</fullName>
    </recommendedName>
</protein>
<dbReference type="PROSITE" id="PS50240">
    <property type="entry name" value="TRYPSIN_DOM"/>
    <property type="match status" value="1"/>
</dbReference>
<evidence type="ECO:0000313" key="10">
    <source>
        <dbReference type="Proteomes" id="UP001497497"/>
    </source>
</evidence>
<keyword evidence="10" id="KW-1185">Reference proteome</keyword>
<dbReference type="Pfam" id="PF00089">
    <property type="entry name" value="Trypsin"/>
    <property type="match status" value="1"/>
</dbReference>
<dbReference type="InterPro" id="IPR009003">
    <property type="entry name" value="Peptidase_S1_PA"/>
</dbReference>